<dbReference type="SUPFAM" id="SSF64307">
    <property type="entry name" value="SirA-like"/>
    <property type="match status" value="1"/>
</dbReference>
<dbReference type="PANTHER" id="PTHR33279:SF6">
    <property type="entry name" value="SULFUR CARRIER PROTEIN YEDF-RELATED"/>
    <property type="match status" value="1"/>
</dbReference>
<proteinExistence type="inferred from homology"/>
<dbReference type="AlphaFoldDB" id="X0XSF7"/>
<organism evidence="3">
    <name type="scientific">marine sediment metagenome</name>
    <dbReference type="NCBI Taxonomy" id="412755"/>
    <lineage>
        <taxon>unclassified sequences</taxon>
        <taxon>metagenomes</taxon>
        <taxon>ecological metagenomes</taxon>
    </lineage>
</organism>
<dbReference type="EMBL" id="BARS01043307">
    <property type="protein sequence ID" value="GAG38267.1"/>
    <property type="molecule type" value="Genomic_DNA"/>
</dbReference>
<comment type="caution">
    <text evidence="3">The sequence shown here is derived from an EMBL/GenBank/DDBJ whole genome shotgun (WGS) entry which is preliminary data.</text>
</comment>
<evidence type="ECO:0000256" key="1">
    <source>
        <dbReference type="ARBA" id="ARBA00008984"/>
    </source>
</evidence>
<dbReference type="CDD" id="cd00291">
    <property type="entry name" value="SirA_YedF_YeeD"/>
    <property type="match status" value="1"/>
</dbReference>
<feature type="domain" description="UPF0033" evidence="2">
    <location>
        <begin position="12"/>
        <end position="80"/>
    </location>
</feature>
<protein>
    <recommendedName>
        <fullName evidence="2">UPF0033 domain-containing protein</fullName>
    </recommendedName>
</protein>
<name>X0XSF7_9ZZZZ</name>
<dbReference type="Pfam" id="PF01206">
    <property type="entry name" value="TusA"/>
    <property type="match status" value="1"/>
</dbReference>
<evidence type="ECO:0000259" key="2">
    <source>
        <dbReference type="Pfam" id="PF01206"/>
    </source>
</evidence>
<reference evidence="3" key="1">
    <citation type="journal article" date="2014" name="Front. Microbiol.">
        <title>High frequency of phylogenetically diverse reductive dehalogenase-homologous genes in deep subseafloor sedimentary metagenomes.</title>
        <authorList>
            <person name="Kawai M."/>
            <person name="Futagami T."/>
            <person name="Toyoda A."/>
            <person name="Takaki Y."/>
            <person name="Nishi S."/>
            <person name="Hori S."/>
            <person name="Arai W."/>
            <person name="Tsubouchi T."/>
            <person name="Morono Y."/>
            <person name="Uchiyama I."/>
            <person name="Ito T."/>
            <person name="Fujiyama A."/>
            <person name="Inagaki F."/>
            <person name="Takami H."/>
        </authorList>
    </citation>
    <scope>NUCLEOTIDE SEQUENCE</scope>
    <source>
        <strain evidence="3">Expedition CK06-06</strain>
    </source>
</reference>
<dbReference type="InterPro" id="IPR001455">
    <property type="entry name" value="TusA-like"/>
</dbReference>
<comment type="similarity">
    <text evidence="1">Belongs to the sulfur carrier protein TusA family.</text>
</comment>
<evidence type="ECO:0000313" key="3">
    <source>
        <dbReference type="EMBL" id="GAG38267.1"/>
    </source>
</evidence>
<dbReference type="InterPro" id="IPR036868">
    <property type="entry name" value="TusA-like_sf"/>
</dbReference>
<gene>
    <name evidence="3" type="ORF">S01H1_65589</name>
</gene>
<dbReference type="PANTHER" id="PTHR33279">
    <property type="entry name" value="SULFUR CARRIER PROTEIN YEDF-RELATED"/>
    <property type="match status" value="1"/>
</dbReference>
<sequence>MKFIKDQEPDESLDLVCRMCPMHLLEPGDKLKCMKKGQVLEVLTDYDGALEDIPDWCKKCGHEFVGMEEDDEYYKFYIKKKSDET</sequence>
<dbReference type="Gene3D" id="3.30.110.40">
    <property type="entry name" value="TusA-like domain"/>
    <property type="match status" value="1"/>
</dbReference>
<accession>X0XSF7</accession>